<dbReference type="Pfam" id="PF13442">
    <property type="entry name" value="Cytochrome_CBB3"/>
    <property type="match status" value="1"/>
</dbReference>
<evidence type="ECO:0000256" key="5">
    <source>
        <dbReference type="SAM" id="MobiDB-lite"/>
    </source>
</evidence>
<dbReference type="GO" id="GO:0046872">
    <property type="term" value="F:metal ion binding"/>
    <property type="evidence" value="ECO:0007669"/>
    <property type="project" value="UniProtKB-KW"/>
</dbReference>
<protein>
    <submittedName>
        <fullName evidence="7">ABC-type Fe3+ transport system protein Molybdenum transport protein, putative</fullName>
    </submittedName>
</protein>
<dbReference type="PANTHER" id="PTHR40394:SF2">
    <property type="entry name" value="QUINOL:CYTOCHROME C OXIDOREDUCTASE MEMBRANE PROTEIN"/>
    <property type="match status" value="1"/>
</dbReference>
<accession>A0A6J4HLX0</accession>
<evidence type="ECO:0000313" key="7">
    <source>
        <dbReference type="EMBL" id="CAA9226947.1"/>
    </source>
</evidence>
<reference evidence="7" key="1">
    <citation type="submission" date="2020-02" db="EMBL/GenBank/DDBJ databases">
        <authorList>
            <person name="Meier V. D."/>
        </authorList>
    </citation>
    <scope>NUCLEOTIDE SEQUENCE</scope>
    <source>
        <strain evidence="7">AVDCRST_MAG42</strain>
    </source>
</reference>
<dbReference type="InterPro" id="IPR036909">
    <property type="entry name" value="Cyt_c-like_dom_sf"/>
</dbReference>
<dbReference type="PROSITE" id="PS51007">
    <property type="entry name" value="CYTC"/>
    <property type="match status" value="1"/>
</dbReference>
<dbReference type="EMBL" id="CADCTA010000047">
    <property type="protein sequence ID" value="CAA9226947.1"/>
    <property type="molecule type" value="Genomic_DNA"/>
</dbReference>
<organism evidence="7">
    <name type="scientific">uncultured Chthoniobacterales bacterium</name>
    <dbReference type="NCBI Taxonomy" id="1836801"/>
    <lineage>
        <taxon>Bacteria</taxon>
        <taxon>Pseudomonadati</taxon>
        <taxon>Verrucomicrobiota</taxon>
        <taxon>Spartobacteria</taxon>
        <taxon>Chthoniobacterales</taxon>
        <taxon>environmental samples</taxon>
    </lineage>
</organism>
<feature type="domain" description="Cytochrome c" evidence="6">
    <location>
        <begin position="126"/>
        <end position="211"/>
    </location>
</feature>
<gene>
    <name evidence="7" type="ORF">AVDCRST_MAG42-904</name>
</gene>
<evidence type="ECO:0000256" key="1">
    <source>
        <dbReference type="ARBA" id="ARBA00022617"/>
    </source>
</evidence>
<dbReference type="Gene3D" id="1.10.760.10">
    <property type="entry name" value="Cytochrome c-like domain"/>
    <property type="match status" value="1"/>
</dbReference>
<sequence>MLRAFFLIFFLIGVAVVSVLGFRGQRTTNPPIMIFPDMDYQPKVRPQAPLGFFTDGRGMRPPVRGTVPIGYELPNPQAASSPGAPLTPNPAGEQDRLAFSVGSDYQNTGKMSATWGTGIPLPVNAELMQRGEQRFNINCAICHGPTAAGNGIVKQYGMATIISLLDERIRNMSDGEIFNTITHGKNTMFGYGHNVTVNDRWAIIAYLRALQRSQNATPADVPPEARIELEKQ</sequence>
<dbReference type="GO" id="GO:0020037">
    <property type="term" value="F:heme binding"/>
    <property type="evidence" value="ECO:0007669"/>
    <property type="project" value="InterPro"/>
</dbReference>
<dbReference type="PANTHER" id="PTHR40394">
    <property type="entry name" value="LIPOPROTEIN-RELATED"/>
    <property type="match status" value="1"/>
</dbReference>
<keyword evidence="1 4" id="KW-0349">Heme</keyword>
<name>A0A6J4HLX0_9BACT</name>
<dbReference type="AlphaFoldDB" id="A0A6J4HLX0"/>
<proteinExistence type="predicted"/>
<keyword evidence="3 4" id="KW-0408">Iron</keyword>
<dbReference type="InterPro" id="IPR009056">
    <property type="entry name" value="Cyt_c-like_dom"/>
</dbReference>
<evidence type="ECO:0000256" key="3">
    <source>
        <dbReference type="ARBA" id="ARBA00023004"/>
    </source>
</evidence>
<keyword evidence="2 4" id="KW-0479">Metal-binding</keyword>
<evidence type="ECO:0000256" key="2">
    <source>
        <dbReference type="ARBA" id="ARBA00022723"/>
    </source>
</evidence>
<dbReference type="SUPFAM" id="SSF46626">
    <property type="entry name" value="Cytochrome c"/>
    <property type="match status" value="1"/>
</dbReference>
<evidence type="ECO:0000256" key="4">
    <source>
        <dbReference type="PROSITE-ProRule" id="PRU00433"/>
    </source>
</evidence>
<dbReference type="GO" id="GO:0009055">
    <property type="term" value="F:electron transfer activity"/>
    <property type="evidence" value="ECO:0007669"/>
    <property type="project" value="InterPro"/>
</dbReference>
<feature type="region of interest" description="Disordered" evidence="5">
    <location>
        <begin position="72"/>
        <end position="95"/>
    </location>
</feature>
<evidence type="ECO:0000259" key="6">
    <source>
        <dbReference type="PROSITE" id="PS51007"/>
    </source>
</evidence>